<evidence type="ECO:0000313" key="1">
    <source>
        <dbReference type="EMBL" id="MPM72416.1"/>
    </source>
</evidence>
<reference evidence="1" key="1">
    <citation type="submission" date="2019-08" db="EMBL/GenBank/DDBJ databases">
        <authorList>
            <person name="Kucharzyk K."/>
            <person name="Murdoch R.W."/>
            <person name="Higgins S."/>
            <person name="Loffler F."/>
        </authorList>
    </citation>
    <scope>NUCLEOTIDE SEQUENCE</scope>
</reference>
<sequence length="189" mass="20214">MNTAVINGRSVVQHGLTCFVVNLVVGNDQLNGLQCGNGLTINNTFFGKFQTLFTASADYAESDGSHAGAAEMTNGVHGSFGSVSFFTDHAVSRNFQITADNITCHGATEAKFVFLAAGRPARSSFGYDHCTDDFATFFINTTGAGHNIDHCIVRVGDEAFATVNNKTFFSFFNGCVLVAEIRSSGRFSH</sequence>
<name>A0A645C3M9_9ZZZZ</name>
<gene>
    <name evidence="1" type="ORF">SDC9_119392</name>
</gene>
<organism evidence="1">
    <name type="scientific">bioreactor metagenome</name>
    <dbReference type="NCBI Taxonomy" id="1076179"/>
    <lineage>
        <taxon>unclassified sequences</taxon>
        <taxon>metagenomes</taxon>
        <taxon>ecological metagenomes</taxon>
    </lineage>
</organism>
<comment type="caution">
    <text evidence="1">The sequence shown here is derived from an EMBL/GenBank/DDBJ whole genome shotgun (WGS) entry which is preliminary data.</text>
</comment>
<proteinExistence type="predicted"/>
<dbReference type="AlphaFoldDB" id="A0A645C3M9"/>
<protein>
    <submittedName>
        <fullName evidence="1">Uncharacterized protein</fullName>
    </submittedName>
</protein>
<dbReference type="EMBL" id="VSSQ01024732">
    <property type="protein sequence ID" value="MPM72416.1"/>
    <property type="molecule type" value="Genomic_DNA"/>
</dbReference>
<accession>A0A645C3M9</accession>